<proteinExistence type="predicted"/>
<dbReference type="EMBL" id="MFSQ01000018">
    <property type="protein sequence ID" value="OGI41299.1"/>
    <property type="molecule type" value="Genomic_DNA"/>
</dbReference>
<dbReference type="AlphaFoldDB" id="A0A1F6T8C0"/>
<reference evidence="1 2" key="1">
    <citation type="journal article" date="2016" name="Nat. Commun.">
        <title>Thousands of microbial genomes shed light on interconnected biogeochemical processes in an aquifer system.</title>
        <authorList>
            <person name="Anantharaman K."/>
            <person name="Brown C.T."/>
            <person name="Hug L.A."/>
            <person name="Sharon I."/>
            <person name="Castelle C.J."/>
            <person name="Probst A.J."/>
            <person name="Thomas B.C."/>
            <person name="Singh A."/>
            <person name="Wilkins M.J."/>
            <person name="Karaoz U."/>
            <person name="Brodie E.L."/>
            <person name="Williams K.H."/>
            <person name="Hubbard S.S."/>
            <person name="Banfield J.F."/>
        </authorList>
    </citation>
    <scope>NUCLEOTIDE SEQUENCE [LARGE SCALE GENOMIC DNA]</scope>
</reference>
<name>A0A1F6T8C0_9PROT</name>
<comment type="caution">
    <text evidence="1">The sequence shown here is derived from an EMBL/GenBank/DDBJ whole genome shotgun (WGS) entry which is preliminary data.</text>
</comment>
<gene>
    <name evidence="1" type="ORF">A2140_02735</name>
</gene>
<sequence length="102" mass="11104">MSSKSTSKTKAVTRSVVSGQLLFRYRGSDTIAGVSRKTASRLAKTLGLTETQAIHLALARLAQETLPRYEADNAPLTEKQLQAINRLEPQGRLVTSETLFAS</sequence>
<dbReference type="Proteomes" id="UP000178379">
    <property type="component" value="Unassembled WGS sequence"/>
</dbReference>
<accession>A0A1F6T8C0</accession>
<evidence type="ECO:0000313" key="2">
    <source>
        <dbReference type="Proteomes" id="UP000178379"/>
    </source>
</evidence>
<protein>
    <submittedName>
        <fullName evidence="1">Uncharacterized protein</fullName>
    </submittedName>
</protein>
<evidence type="ECO:0000313" key="1">
    <source>
        <dbReference type="EMBL" id="OGI41299.1"/>
    </source>
</evidence>
<organism evidence="1 2">
    <name type="scientific">Candidatus Muproteobacteria bacterium RBG_16_62_13</name>
    <dbReference type="NCBI Taxonomy" id="1817756"/>
    <lineage>
        <taxon>Bacteria</taxon>
        <taxon>Pseudomonadati</taxon>
        <taxon>Pseudomonadota</taxon>
        <taxon>Candidatus Muproteobacteria</taxon>
    </lineage>
</organism>